<evidence type="ECO:0000313" key="3">
    <source>
        <dbReference type="Proteomes" id="UP000278627"/>
    </source>
</evidence>
<reference evidence="2 3" key="2">
    <citation type="submission" date="2018-11" db="EMBL/GenBank/DDBJ databases">
        <authorList>
            <consortium name="Pathogen Informatics"/>
        </authorList>
    </citation>
    <scope>NUCLEOTIDE SEQUENCE [LARGE SCALE GENOMIC DNA]</scope>
</reference>
<dbReference type="InterPro" id="IPR023631">
    <property type="entry name" value="Amidase_dom"/>
</dbReference>
<evidence type="ECO:0000313" key="4">
    <source>
        <dbReference type="WBParaSite" id="BPAG_0000974001-mRNA-1"/>
    </source>
</evidence>
<protein>
    <submittedName>
        <fullName evidence="4">Glutaminyl-tRNA synthase (glutamine-hydrolyzing)</fullName>
    </submittedName>
</protein>
<dbReference type="SUPFAM" id="SSF75304">
    <property type="entry name" value="Amidase signature (AS) enzymes"/>
    <property type="match status" value="2"/>
</dbReference>
<dbReference type="InterPro" id="IPR036928">
    <property type="entry name" value="AS_sf"/>
</dbReference>
<reference evidence="4" key="1">
    <citation type="submission" date="2017-02" db="UniProtKB">
        <authorList>
            <consortium name="WormBaseParasite"/>
        </authorList>
    </citation>
    <scope>IDENTIFICATION</scope>
</reference>
<gene>
    <name evidence="2" type="ORF">BPAG_LOCUS9702</name>
</gene>
<evidence type="ECO:0000313" key="2">
    <source>
        <dbReference type="EMBL" id="VDN90888.1"/>
    </source>
</evidence>
<dbReference type="EMBL" id="UZAD01013163">
    <property type="protein sequence ID" value="VDN90888.1"/>
    <property type="molecule type" value="Genomic_DNA"/>
</dbReference>
<dbReference type="GO" id="GO:0030956">
    <property type="term" value="C:glutamyl-tRNA(Gln) amidotransferase complex"/>
    <property type="evidence" value="ECO:0007669"/>
    <property type="project" value="TreeGrafter"/>
</dbReference>
<accession>A0A0N4TMQ7</accession>
<dbReference type="GO" id="GO:0032543">
    <property type="term" value="P:mitochondrial translation"/>
    <property type="evidence" value="ECO:0007669"/>
    <property type="project" value="TreeGrafter"/>
</dbReference>
<name>A0A0N4TMQ7_BRUPA</name>
<feature type="domain" description="Amidase" evidence="1">
    <location>
        <begin position="5"/>
        <end position="143"/>
    </location>
</feature>
<dbReference type="Proteomes" id="UP000278627">
    <property type="component" value="Unassembled WGS sequence"/>
</dbReference>
<keyword evidence="3" id="KW-1185">Reference proteome</keyword>
<proteinExistence type="predicted"/>
<dbReference type="GO" id="GO:0005739">
    <property type="term" value="C:mitochondrion"/>
    <property type="evidence" value="ECO:0007669"/>
    <property type="project" value="TreeGrafter"/>
</dbReference>
<dbReference type="GO" id="GO:0050567">
    <property type="term" value="F:glutaminyl-tRNA synthase (glutamine-hydrolyzing) activity"/>
    <property type="evidence" value="ECO:0007669"/>
    <property type="project" value="TreeGrafter"/>
</dbReference>
<sequence length="511" mass="56562">MECIEEAIFKAIKYRKFNSLITETFDLACVQAKEALKKGKTPFPVVVKDCYMTRKVRTTCASRNLSNFIAPYTATIVSRLFKEGGCLIGKANMDEFCMGTSSSKGYFGPVKNGLSDQANLGSDWRSPGGSSGGCAVAVQLGISSVLVFEASDSSSSFHVLYLPPCVRYFEYYRSLGSDTGGSSRNPAAFTGLFGFKPSYGILSRYGLIPLVNSLDCPSVIARTAADCNFLLQAMNGRDALDSTCIDAPPSCFMKGRPIYGMTVGIPKEYYNETLSSECWKGWNEAAKALVALGCKIKEVSMPSTTYSIICYYVLAEADITSNMARYDGVKYGHRSNYDRSTFMLYSATRNESLNEIVRRRISAGNYFLMKWSRQVVQFIKTSGAHDIHYDEYFGQALRVRRLIKMDFDRVFRKEGCDILLTPVTSGIPPLFSEISDTDGYRRECQDDFYTQPCNLAGVPAISVPFMRTADGFPVGVQIIADHLKDGIALDVAEKLYEYSVVKTVKQPSVAK</sequence>
<dbReference type="GO" id="GO:0070681">
    <property type="term" value="P:glutaminyl-tRNAGln biosynthesis via transamidation"/>
    <property type="evidence" value="ECO:0007669"/>
    <property type="project" value="TreeGrafter"/>
</dbReference>
<dbReference type="STRING" id="6280.A0A0N4TMQ7"/>
<dbReference type="AlphaFoldDB" id="A0A0N4TMQ7"/>
<dbReference type="Gene3D" id="3.90.1300.10">
    <property type="entry name" value="Amidase signature (AS) domain"/>
    <property type="match status" value="1"/>
</dbReference>
<evidence type="ECO:0000259" key="1">
    <source>
        <dbReference type="Pfam" id="PF01425"/>
    </source>
</evidence>
<dbReference type="Pfam" id="PF01425">
    <property type="entry name" value="Amidase"/>
    <property type="match status" value="2"/>
</dbReference>
<feature type="domain" description="Amidase" evidence="1">
    <location>
        <begin position="174"/>
        <end position="486"/>
    </location>
</feature>
<dbReference type="InterPro" id="IPR000120">
    <property type="entry name" value="Amidase"/>
</dbReference>
<dbReference type="PANTHER" id="PTHR11895:SF7">
    <property type="entry name" value="GLUTAMYL-TRNA(GLN) AMIDOTRANSFERASE SUBUNIT A, MITOCHONDRIAL"/>
    <property type="match status" value="1"/>
</dbReference>
<dbReference type="WBParaSite" id="BPAG_0000974001-mRNA-1">
    <property type="protein sequence ID" value="BPAG_0000974001-mRNA-1"/>
    <property type="gene ID" value="BPAG_0000974001"/>
</dbReference>
<dbReference type="PANTHER" id="PTHR11895">
    <property type="entry name" value="TRANSAMIDASE"/>
    <property type="match status" value="1"/>
</dbReference>
<organism evidence="4">
    <name type="scientific">Brugia pahangi</name>
    <name type="common">Filarial nematode worm</name>
    <dbReference type="NCBI Taxonomy" id="6280"/>
    <lineage>
        <taxon>Eukaryota</taxon>
        <taxon>Metazoa</taxon>
        <taxon>Ecdysozoa</taxon>
        <taxon>Nematoda</taxon>
        <taxon>Chromadorea</taxon>
        <taxon>Rhabditida</taxon>
        <taxon>Spirurina</taxon>
        <taxon>Spiruromorpha</taxon>
        <taxon>Filarioidea</taxon>
        <taxon>Onchocercidae</taxon>
        <taxon>Brugia</taxon>
    </lineage>
</organism>